<dbReference type="EMBL" id="JAESHT010000038">
    <property type="protein sequence ID" value="MBL3675660.1"/>
    <property type="molecule type" value="Genomic_DNA"/>
</dbReference>
<comment type="caution">
    <text evidence="2">The sequence shown here is derived from an EMBL/GenBank/DDBJ whole genome shotgun (WGS) entry which is preliminary data.</text>
</comment>
<gene>
    <name evidence="2" type="ORF">JL111_19525</name>
</gene>
<dbReference type="Proteomes" id="UP000644749">
    <property type="component" value="Unassembled WGS sequence"/>
</dbReference>
<accession>A0ABS1SAV5</accession>
<dbReference type="Pfam" id="PF13524">
    <property type="entry name" value="Glyco_trans_1_2"/>
    <property type="match status" value="1"/>
</dbReference>
<proteinExistence type="predicted"/>
<reference evidence="2 3" key="1">
    <citation type="submission" date="2021-01" db="EMBL/GenBank/DDBJ databases">
        <title>011410 draft genome.</title>
        <authorList>
            <person name="Lang L."/>
        </authorList>
    </citation>
    <scope>NUCLEOTIDE SEQUENCE [LARGE SCALE GENOMIC DNA]</scope>
    <source>
        <strain evidence="2 3">KCTC 42845</strain>
    </source>
</reference>
<sequence>MKKKLFILSDRSRNLHPAMCCVVEMENAISNGFEGKIINNIGLLQKDLSNSCLLFTGLNFRNIEEHRSSLVELKQRGCTVIIYVFDAWNANSYFYNYRRKLKSLVHPSYNISSFCSIMCVPFPCARDHFSESDKRLVRYVPLAVDTTLVSGLNAQRPITVLGYGRQPTDLTQVLSKFLNAPHRENIFHHTDHMKISEVSDFLMHRRHFWKLAQSSLFALAYDPFCTHPQRFPYSIVGQRWFECLSAGCVVVGRRPTASDTDELIGWQDATIEAPNDPQDMFCFLSDLIASPARIAEIRARNVEQMKARHDWIHRFSNLVAAEGI</sequence>
<evidence type="ECO:0000259" key="1">
    <source>
        <dbReference type="Pfam" id="PF13524"/>
    </source>
</evidence>
<protein>
    <submittedName>
        <fullName evidence="2">Glycosyltransferase family 1 protein</fullName>
    </submittedName>
</protein>
<evidence type="ECO:0000313" key="2">
    <source>
        <dbReference type="EMBL" id="MBL3675660.1"/>
    </source>
</evidence>
<dbReference type="RefSeq" id="WP_191307514.1">
    <property type="nucleotide sequence ID" value="NZ_BNCL01000001.1"/>
</dbReference>
<organism evidence="2 3">
    <name type="scientific">Paracoccus aerius</name>
    <dbReference type="NCBI Taxonomy" id="1915382"/>
    <lineage>
        <taxon>Bacteria</taxon>
        <taxon>Pseudomonadati</taxon>
        <taxon>Pseudomonadota</taxon>
        <taxon>Alphaproteobacteria</taxon>
        <taxon>Rhodobacterales</taxon>
        <taxon>Paracoccaceae</taxon>
        <taxon>Paracoccus</taxon>
    </lineage>
</organism>
<feature type="domain" description="Spore protein YkvP/CgeB glycosyl transferase-like" evidence="1">
    <location>
        <begin position="208"/>
        <end position="319"/>
    </location>
</feature>
<name>A0ABS1SAV5_9RHOB</name>
<dbReference type="InterPro" id="IPR055259">
    <property type="entry name" value="YkvP/CgeB_Glyco_trans-like"/>
</dbReference>
<keyword evidence="3" id="KW-1185">Reference proteome</keyword>
<evidence type="ECO:0000313" key="3">
    <source>
        <dbReference type="Proteomes" id="UP000644749"/>
    </source>
</evidence>